<dbReference type="SUPFAM" id="SSF48452">
    <property type="entry name" value="TPR-like"/>
    <property type="match status" value="1"/>
</dbReference>
<proteinExistence type="predicted"/>
<evidence type="ECO:0000313" key="1">
    <source>
        <dbReference type="EMBL" id="CAF1425467.1"/>
    </source>
</evidence>
<dbReference type="EMBL" id="CAJOBC010083750">
    <property type="protein sequence ID" value="CAF4306369.1"/>
    <property type="molecule type" value="Genomic_DNA"/>
</dbReference>
<organism evidence="1 3">
    <name type="scientific">Didymodactylos carnosus</name>
    <dbReference type="NCBI Taxonomy" id="1234261"/>
    <lineage>
        <taxon>Eukaryota</taxon>
        <taxon>Metazoa</taxon>
        <taxon>Spiralia</taxon>
        <taxon>Gnathifera</taxon>
        <taxon>Rotifera</taxon>
        <taxon>Eurotatoria</taxon>
        <taxon>Bdelloidea</taxon>
        <taxon>Philodinida</taxon>
        <taxon>Philodinidae</taxon>
        <taxon>Didymodactylos</taxon>
    </lineage>
</organism>
<sequence length="604" mass="71327">MDKHSLLSKLMRDVPKQHRSSTLSISTLSENSTCSLLDENGNFVFYQLLAETLMRTPPSPGAKREIIEHCRMYYKNNLQELAKIDEFELNYCPTKSIWWYTRDCFLYRLMNKALRTKNIDRIFRFRTVISDLHNQLCRLHILQLRSSKTLTVYRGQQLSEDEFNGIKNHVGGLISFNTFFSTTPESDTALFFAGDSDEKGMVSVLFEIDIENKCGYPYIRIGKLGYFKGENEILFSIGTVFRIEEYEELWSGKWYVKLSLHRETHDHLTVRAVRRIIGEKSTDDNLADFLNERYQMKDRQSIQTLLDEFSTHYYDIISFYATVGMFYRRQKLYKEELQYYEKIAEILEKSLPNKHPILAITYASIAEYNRREMNDTEADRYYLKALRSLPPEHSLVTAIYTKYTGLDENSPALGNFVINRNVEQMIHLIQSHDDNLNDEIDNEKDLELILNKCILDCYRHKRSIQLYEEKRDYTNALFSCLMSVRHYLNVLLITDSILPKRTLKKHREIKCVFMPKKLNKYRKALIYSQEMIDLYLKEKSPIMLDDLESSLTHFQQLLSKRFGESRADGKMMSSNSYTINYFFRFILMVTPISKLHDLSKKIQV</sequence>
<reference evidence="1" key="1">
    <citation type="submission" date="2021-02" db="EMBL/GenBank/DDBJ databases">
        <authorList>
            <person name="Nowell W R."/>
        </authorList>
    </citation>
    <scope>NUCLEOTIDE SEQUENCE</scope>
</reference>
<dbReference type="PROSITE" id="PS51996">
    <property type="entry name" value="TR_MART"/>
    <property type="match status" value="1"/>
</dbReference>
<accession>A0A815MUP8</accession>
<keyword evidence="3" id="KW-1185">Reference proteome</keyword>
<comment type="caution">
    <text evidence="1">The sequence shown here is derived from an EMBL/GenBank/DDBJ whole genome shotgun (WGS) entry which is preliminary data.</text>
</comment>
<evidence type="ECO:0008006" key="4">
    <source>
        <dbReference type="Google" id="ProtNLM"/>
    </source>
</evidence>
<dbReference type="Proteomes" id="UP000663829">
    <property type="component" value="Unassembled WGS sequence"/>
</dbReference>
<dbReference type="AlphaFoldDB" id="A0A815MUP8"/>
<gene>
    <name evidence="1" type="ORF">GPM918_LOCUS33830</name>
    <name evidence="2" type="ORF">SRO942_LOCUS34524</name>
</gene>
<dbReference type="InterPro" id="IPR011990">
    <property type="entry name" value="TPR-like_helical_dom_sf"/>
</dbReference>
<dbReference type="EMBL" id="CAJNOQ010018317">
    <property type="protein sequence ID" value="CAF1425467.1"/>
    <property type="molecule type" value="Genomic_DNA"/>
</dbReference>
<dbReference type="Proteomes" id="UP000681722">
    <property type="component" value="Unassembled WGS sequence"/>
</dbReference>
<protein>
    <recommendedName>
        <fullName evidence="4">NAD(P)(+)--arginine ADP-ribosyltransferase</fullName>
    </recommendedName>
</protein>
<dbReference type="Gene3D" id="3.90.176.10">
    <property type="entry name" value="Toxin ADP-ribosyltransferase, Chain A, domain 1"/>
    <property type="match status" value="1"/>
</dbReference>
<evidence type="ECO:0000313" key="3">
    <source>
        <dbReference type="Proteomes" id="UP000663829"/>
    </source>
</evidence>
<dbReference type="Gene3D" id="1.25.40.10">
    <property type="entry name" value="Tetratricopeptide repeat domain"/>
    <property type="match status" value="1"/>
</dbReference>
<name>A0A815MUP8_9BILA</name>
<evidence type="ECO:0000313" key="2">
    <source>
        <dbReference type="EMBL" id="CAF4306369.1"/>
    </source>
</evidence>
<dbReference type="SUPFAM" id="SSF56399">
    <property type="entry name" value="ADP-ribosylation"/>
    <property type="match status" value="1"/>
</dbReference>